<accession>A0A075AWB2</accession>
<evidence type="ECO:0000259" key="1">
    <source>
        <dbReference type="Pfam" id="PF07727"/>
    </source>
</evidence>
<dbReference type="EMBL" id="KE561108">
    <property type="protein sequence ID" value="EPZ32839.1"/>
    <property type="molecule type" value="Genomic_DNA"/>
</dbReference>
<gene>
    <name evidence="2" type="ORF">O9G_006229</name>
</gene>
<sequence length="155" mass="17572">RGLDLVILGVYVDDILIAEETKERVEDVVEYIKTKYKIDLLGEINWFLGIGIERDGNELRMSQKSAIEGILKRFNMEDANEYTIPVEPKKVYSKCDSPVIGSPEHQEMKDVPYRQAVGSLIYLAKCTRPDIAYAVSLASRFLSNPGKKTVRLEFG</sequence>
<dbReference type="AlphaFoldDB" id="A0A075AWB2"/>
<feature type="domain" description="Reverse transcriptase Ty1/copia-type" evidence="1">
    <location>
        <begin position="5"/>
        <end position="87"/>
    </location>
</feature>
<dbReference type="Pfam" id="PF07727">
    <property type="entry name" value="RVT_2"/>
    <property type="match status" value="1"/>
</dbReference>
<organism evidence="2 3">
    <name type="scientific">Rozella allomycis (strain CSF55)</name>
    <dbReference type="NCBI Taxonomy" id="988480"/>
    <lineage>
        <taxon>Eukaryota</taxon>
        <taxon>Fungi</taxon>
        <taxon>Fungi incertae sedis</taxon>
        <taxon>Cryptomycota</taxon>
        <taxon>Cryptomycota incertae sedis</taxon>
        <taxon>Rozella</taxon>
    </lineage>
</organism>
<dbReference type="OMA" id="QVVEINM"/>
<dbReference type="Proteomes" id="UP000030755">
    <property type="component" value="Unassembled WGS sequence"/>
</dbReference>
<keyword evidence="3" id="KW-1185">Reference proteome</keyword>
<dbReference type="InterPro" id="IPR013103">
    <property type="entry name" value="RVT_2"/>
</dbReference>
<dbReference type="STRING" id="988480.A0A075AWB2"/>
<proteinExistence type="predicted"/>
<dbReference type="OrthoDB" id="4927525at2759"/>
<evidence type="ECO:0000313" key="3">
    <source>
        <dbReference type="Proteomes" id="UP000030755"/>
    </source>
</evidence>
<evidence type="ECO:0000313" key="2">
    <source>
        <dbReference type="EMBL" id="EPZ32839.1"/>
    </source>
</evidence>
<name>A0A075AWB2_ROZAC</name>
<dbReference type="HOGENOM" id="CLU_001650_10_0_1"/>
<reference evidence="2 3" key="1">
    <citation type="journal article" date="2013" name="Curr. Biol.">
        <title>Shared signatures of parasitism and phylogenomics unite Cryptomycota and microsporidia.</title>
        <authorList>
            <person name="James T.Y."/>
            <person name="Pelin A."/>
            <person name="Bonen L."/>
            <person name="Ahrendt S."/>
            <person name="Sain D."/>
            <person name="Corradi N."/>
            <person name="Stajich J.E."/>
        </authorList>
    </citation>
    <scope>NUCLEOTIDE SEQUENCE [LARGE SCALE GENOMIC DNA]</scope>
    <source>
        <strain evidence="2 3">CSF55</strain>
    </source>
</reference>
<protein>
    <recommendedName>
        <fullName evidence="1">Reverse transcriptase Ty1/copia-type domain-containing protein</fullName>
    </recommendedName>
</protein>
<feature type="non-terminal residue" evidence="2">
    <location>
        <position position="1"/>
    </location>
</feature>